<dbReference type="AlphaFoldDB" id="A0A396RL88"/>
<comment type="caution">
    <text evidence="1">The sequence shown here is derived from an EMBL/GenBank/DDBJ whole genome shotgun (WGS) entry which is preliminary data.</text>
</comment>
<protein>
    <submittedName>
        <fullName evidence="1">Uncharacterized protein</fullName>
    </submittedName>
</protein>
<dbReference type="OrthoDB" id="7410293at2"/>
<dbReference type="EMBL" id="QWLV01000006">
    <property type="protein sequence ID" value="RHW17087.1"/>
    <property type="molecule type" value="Genomic_DNA"/>
</dbReference>
<dbReference type="InterPro" id="IPR046736">
    <property type="entry name" value="DUF6628"/>
</dbReference>
<accession>A0A396RL88</accession>
<dbReference type="Pfam" id="PF20333">
    <property type="entry name" value="DUF6628"/>
    <property type="match status" value="1"/>
</dbReference>
<proteinExistence type="predicted"/>
<reference evidence="1 2" key="1">
    <citation type="submission" date="2018-08" db="EMBL/GenBank/DDBJ databases">
        <title>The multiple taxonomic identification of Sphingomonas gilva.</title>
        <authorList>
            <person name="Zhu D."/>
            <person name="Zheng S."/>
        </authorList>
    </citation>
    <scope>NUCLEOTIDE SEQUENCE [LARGE SCALE GENOMIC DNA]</scope>
    <source>
        <strain evidence="1 2">ZDH117</strain>
    </source>
</reference>
<sequence length="114" mass="12210">MRRMASGGLDDAHAAHILFIRFRMGYRRPLVLLRALMLELSRTARQPIQVAPCCCPRMTAAEATLIDTIRIAILDPHAAHDMVSDVAGTPDCLGALTTAQAVSEAFADGGLPLA</sequence>
<gene>
    <name evidence="1" type="ORF">D1610_12590</name>
</gene>
<dbReference type="Proteomes" id="UP000266693">
    <property type="component" value="Unassembled WGS sequence"/>
</dbReference>
<evidence type="ECO:0000313" key="2">
    <source>
        <dbReference type="Proteomes" id="UP000266693"/>
    </source>
</evidence>
<keyword evidence="2" id="KW-1185">Reference proteome</keyword>
<organism evidence="1 2">
    <name type="scientific">Sphingomonas gilva</name>
    <dbReference type="NCBI Taxonomy" id="2305907"/>
    <lineage>
        <taxon>Bacteria</taxon>
        <taxon>Pseudomonadati</taxon>
        <taxon>Pseudomonadota</taxon>
        <taxon>Alphaproteobacteria</taxon>
        <taxon>Sphingomonadales</taxon>
        <taxon>Sphingomonadaceae</taxon>
        <taxon>Sphingomonas</taxon>
    </lineage>
</organism>
<name>A0A396RL88_9SPHN</name>
<evidence type="ECO:0000313" key="1">
    <source>
        <dbReference type="EMBL" id="RHW17087.1"/>
    </source>
</evidence>